<evidence type="ECO:0000313" key="3">
    <source>
        <dbReference type="Proteomes" id="UP001605036"/>
    </source>
</evidence>
<protein>
    <submittedName>
        <fullName evidence="2">Uncharacterized protein</fullName>
    </submittedName>
</protein>
<sequence length="178" mass="18365">MEEEAETPTTGATTEEAATIEAILATDHGIVKSGGREFEPLSHQGPSELGVNLGLGLPFALSAENASLESSLNGGNFVRPDGGGGRNSHDGSDPEEAATIEAILATDYGIVKSGEEAATIEAILATDYGIVKSGGREFEPLSHQVFLPLSFYFSPKMGAAAAVCGDANSRGLRSWALV</sequence>
<gene>
    <name evidence="2" type="ORF">R1flu_025849</name>
</gene>
<name>A0ABD1XZ44_9MARC</name>
<organism evidence="2 3">
    <name type="scientific">Riccia fluitans</name>
    <dbReference type="NCBI Taxonomy" id="41844"/>
    <lineage>
        <taxon>Eukaryota</taxon>
        <taxon>Viridiplantae</taxon>
        <taxon>Streptophyta</taxon>
        <taxon>Embryophyta</taxon>
        <taxon>Marchantiophyta</taxon>
        <taxon>Marchantiopsida</taxon>
        <taxon>Marchantiidae</taxon>
        <taxon>Marchantiales</taxon>
        <taxon>Ricciaceae</taxon>
        <taxon>Riccia</taxon>
    </lineage>
</organism>
<feature type="region of interest" description="Disordered" evidence="1">
    <location>
        <begin position="72"/>
        <end position="95"/>
    </location>
</feature>
<evidence type="ECO:0000313" key="2">
    <source>
        <dbReference type="EMBL" id="KAL2614157.1"/>
    </source>
</evidence>
<proteinExistence type="predicted"/>
<dbReference type="EMBL" id="JBHFFA010000007">
    <property type="protein sequence ID" value="KAL2614157.1"/>
    <property type="molecule type" value="Genomic_DNA"/>
</dbReference>
<accession>A0ABD1XZ44</accession>
<evidence type="ECO:0000256" key="1">
    <source>
        <dbReference type="SAM" id="MobiDB-lite"/>
    </source>
</evidence>
<keyword evidence="3" id="KW-1185">Reference proteome</keyword>
<comment type="caution">
    <text evidence="2">The sequence shown here is derived from an EMBL/GenBank/DDBJ whole genome shotgun (WGS) entry which is preliminary data.</text>
</comment>
<reference evidence="2 3" key="1">
    <citation type="submission" date="2024-09" db="EMBL/GenBank/DDBJ databases">
        <title>Chromosome-scale assembly of Riccia fluitans.</title>
        <authorList>
            <person name="Paukszto L."/>
            <person name="Sawicki J."/>
            <person name="Karawczyk K."/>
            <person name="Piernik-Szablinska J."/>
            <person name="Szczecinska M."/>
            <person name="Mazdziarz M."/>
        </authorList>
    </citation>
    <scope>NUCLEOTIDE SEQUENCE [LARGE SCALE GENOMIC DNA]</scope>
    <source>
        <strain evidence="2">Rf_01</strain>
        <tissue evidence="2">Aerial parts of the thallus</tissue>
    </source>
</reference>
<dbReference type="Proteomes" id="UP001605036">
    <property type="component" value="Unassembled WGS sequence"/>
</dbReference>
<dbReference type="AlphaFoldDB" id="A0ABD1XZ44"/>